<evidence type="ECO:0000256" key="1">
    <source>
        <dbReference type="SAM" id="MobiDB-lite"/>
    </source>
</evidence>
<organism evidence="2 3">
    <name type="scientific">Lucilia cuprina</name>
    <name type="common">Green bottle fly</name>
    <name type="synonym">Australian sheep blowfly</name>
    <dbReference type="NCBI Taxonomy" id="7375"/>
    <lineage>
        <taxon>Eukaryota</taxon>
        <taxon>Metazoa</taxon>
        <taxon>Ecdysozoa</taxon>
        <taxon>Arthropoda</taxon>
        <taxon>Hexapoda</taxon>
        <taxon>Insecta</taxon>
        <taxon>Pterygota</taxon>
        <taxon>Neoptera</taxon>
        <taxon>Endopterygota</taxon>
        <taxon>Diptera</taxon>
        <taxon>Brachycera</taxon>
        <taxon>Muscomorpha</taxon>
        <taxon>Oestroidea</taxon>
        <taxon>Calliphoridae</taxon>
        <taxon>Luciliinae</taxon>
        <taxon>Lucilia</taxon>
    </lineage>
</organism>
<name>A0A0L0CQK6_LUCCU</name>
<dbReference type="EMBL" id="JRES01000042">
    <property type="protein sequence ID" value="KNC34643.1"/>
    <property type="molecule type" value="Genomic_DNA"/>
</dbReference>
<reference evidence="2 3" key="1">
    <citation type="journal article" date="2015" name="Nat. Commun.">
        <title>Lucilia cuprina genome unlocks parasitic fly biology to underpin future interventions.</title>
        <authorList>
            <person name="Anstead C.A."/>
            <person name="Korhonen P.K."/>
            <person name="Young N.D."/>
            <person name="Hall R.S."/>
            <person name="Jex A.R."/>
            <person name="Murali S.C."/>
            <person name="Hughes D.S."/>
            <person name="Lee S.F."/>
            <person name="Perry T."/>
            <person name="Stroehlein A.J."/>
            <person name="Ansell B.R."/>
            <person name="Breugelmans B."/>
            <person name="Hofmann A."/>
            <person name="Qu J."/>
            <person name="Dugan S."/>
            <person name="Lee S.L."/>
            <person name="Chao H."/>
            <person name="Dinh H."/>
            <person name="Han Y."/>
            <person name="Doddapaneni H.V."/>
            <person name="Worley K.C."/>
            <person name="Muzny D.M."/>
            <person name="Ioannidis P."/>
            <person name="Waterhouse R.M."/>
            <person name="Zdobnov E.M."/>
            <person name="James P.J."/>
            <person name="Bagnall N.H."/>
            <person name="Kotze A.C."/>
            <person name="Gibbs R.A."/>
            <person name="Richards S."/>
            <person name="Batterham P."/>
            <person name="Gasser R.B."/>
        </authorList>
    </citation>
    <scope>NUCLEOTIDE SEQUENCE [LARGE SCALE GENOMIC DNA]</scope>
    <source>
        <strain evidence="2 3">LS</strain>
        <tissue evidence="2">Full body</tissue>
    </source>
</reference>
<sequence length="232" mass="27056">MSNRHRRTRIYGANYDIGESYYKKQLNDLDNKSISNRNINTAVGIDTLNDNKTSPKVSFLCSDLEYNDKALRLPRVNTKFSEDEDEDYKTFPKLLSEHKHFSDYENKFVNGASKPKVTDVVDNAVSRCRKDLSEDLNRSFLKYSFEDTPMDFEKKAVSSVSVRSKYVYDNVSLKEKAEYDYEASRRVNATKARLHDLEEEITSMTNKQNEREKRKQNLKKILSLSSNNENVE</sequence>
<keyword evidence="3" id="KW-1185">Reference proteome</keyword>
<feature type="region of interest" description="Disordered" evidence="1">
    <location>
        <begin position="204"/>
        <end position="232"/>
    </location>
</feature>
<evidence type="ECO:0000313" key="3">
    <source>
        <dbReference type="Proteomes" id="UP000037069"/>
    </source>
</evidence>
<feature type="compositionally biased region" description="Polar residues" evidence="1">
    <location>
        <begin position="223"/>
        <end position="232"/>
    </location>
</feature>
<dbReference type="AlphaFoldDB" id="A0A0L0CQK6"/>
<evidence type="ECO:0000313" key="2">
    <source>
        <dbReference type="EMBL" id="KNC34643.1"/>
    </source>
</evidence>
<protein>
    <submittedName>
        <fullName evidence="2">Uncharacterized protein</fullName>
    </submittedName>
</protein>
<comment type="caution">
    <text evidence="2">The sequence shown here is derived from an EMBL/GenBank/DDBJ whole genome shotgun (WGS) entry which is preliminary data.</text>
</comment>
<proteinExistence type="predicted"/>
<dbReference type="OrthoDB" id="8191899at2759"/>
<gene>
    <name evidence="2" type="ORF">FF38_12046</name>
</gene>
<feature type="non-terminal residue" evidence="2">
    <location>
        <position position="232"/>
    </location>
</feature>
<dbReference type="Proteomes" id="UP000037069">
    <property type="component" value="Unassembled WGS sequence"/>
</dbReference>
<dbReference type="OMA" id="FENETQN"/>
<accession>A0A0L0CQK6</accession>